<dbReference type="SUPFAM" id="SSF55174">
    <property type="entry name" value="Alpha-L RNA-binding motif"/>
    <property type="match status" value="1"/>
</dbReference>
<dbReference type="KEGG" id="psti:SOO65_09500"/>
<dbReference type="Gene3D" id="3.10.290.10">
    <property type="entry name" value="RNA-binding S4 domain"/>
    <property type="match status" value="1"/>
</dbReference>
<evidence type="ECO:0000256" key="1">
    <source>
        <dbReference type="PROSITE-ProRule" id="PRU00182"/>
    </source>
</evidence>
<dbReference type="Proteomes" id="UP001324634">
    <property type="component" value="Chromosome"/>
</dbReference>
<dbReference type="InterPro" id="IPR036986">
    <property type="entry name" value="S4_RNA-bd_sf"/>
</dbReference>
<evidence type="ECO:0000313" key="3">
    <source>
        <dbReference type="Proteomes" id="UP001324634"/>
    </source>
</evidence>
<dbReference type="AlphaFoldDB" id="A0AAX4HUC7"/>
<gene>
    <name evidence="2" type="ORF">SOO65_09500</name>
</gene>
<accession>A0AAX4HUC7</accession>
<protein>
    <submittedName>
        <fullName evidence="2">RNA-binding S4 domain-containing protein</fullName>
    </submittedName>
</protein>
<dbReference type="EMBL" id="CP139487">
    <property type="protein sequence ID" value="WPU66985.1"/>
    <property type="molecule type" value="Genomic_DNA"/>
</dbReference>
<dbReference type="Pfam" id="PF13275">
    <property type="entry name" value="S4_2"/>
    <property type="match status" value="1"/>
</dbReference>
<dbReference type="GO" id="GO:0003723">
    <property type="term" value="F:RNA binding"/>
    <property type="evidence" value="ECO:0007669"/>
    <property type="project" value="UniProtKB-KW"/>
</dbReference>
<dbReference type="RefSeq" id="WP_321399731.1">
    <property type="nucleotide sequence ID" value="NZ_CP139487.1"/>
</dbReference>
<dbReference type="CDD" id="cd00165">
    <property type="entry name" value="S4"/>
    <property type="match status" value="1"/>
</dbReference>
<keyword evidence="3" id="KW-1185">Reference proteome</keyword>
<proteinExistence type="predicted"/>
<sequence>MKEFNLEGSEFIPLCDLMKITDLTGSGAEAKHLIAEGKVKVDGQVELRKRCKIRSGQVVDFQGEKVKVI</sequence>
<reference evidence="2 3" key="1">
    <citation type="submission" date="2023-11" db="EMBL/GenBank/DDBJ databases">
        <title>Peredibacter starrii A3.12.</title>
        <authorList>
            <person name="Mitchell R.J."/>
        </authorList>
    </citation>
    <scope>NUCLEOTIDE SEQUENCE [LARGE SCALE GENOMIC DNA]</scope>
    <source>
        <strain evidence="2 3">A3.12</strain>
    </source>
</reference>
<name>A0AAX4HUC7_9BACT</name>
<keyword evidence="1" id="KW-0694">RNA-binding</keyword>
<dbReference type="PROSITE" id="PS50889">
    <property type="entry name" value="S4"/>
    <property type="match status" value="1"/>
</dbReference>
<evidence type="ECO:0000313" key="2">
    <source>
        <dbReference type="EMBL" id="WPU66985.1"/>
    </source>
</evidence>
<organism evidence="2 3">
    <name type="scientific">Peredibacter starrii</name>
    <dbReference type="NCBI Taxonomy" id="28202"/>
    <lineage>
        <taxon>Bacteria</taxon>
        <taxon>Pseudomonadati</taxon>
        <taxon>Bdellovibrionota</taxon>
        <taxon>Bacteriovoracia</taxon>
        <taxon>Bacteriovoracales</taxon>
        <taxon>Bacteriovoracaceae</taxon>
        <taxon>Peredibacter</taxon>
    </lineage>
</organism>